<organism evidence="1 2">
    <name type="scientific">Frankliniella fusca</name>
    <dbReference type="NCBI Taxonomy" id="407009"/>
    <lineage>
        <taxon>Eukaryota</taxon>
        <taxon>Metazoa</taxon>
        <taxon>Ecdysozoa</taxon>
        <taxon>Arthropoda</taxon>
        <taxon>Hexapoda</taxon>
        <taxon>Insecta</taxon>
        <taxon>Pterygota</taxon>
        <taxon>Neoptera</taxon>
        <taxon>Paraneoptera</taxon>
        <taxon>Thysanoptera</taxon>
        <taxon>Terebrantia</taxon>
        <taxon>Thripoidea</taxon>
        <taxon>Thripidae</taxon>
        <taxon>Frankliniella</taxon>
    </lineage>
</organism>
<accession>A0AAE1HPU2</accession>
<evidence type="ECO:0000313" key="2">
    <source>
        <dbReference type="Proteomes" id="UP001219518"/>
    </source>
</evidence>
<dbReference type="Proteomes" id="UP001219518">
    <property type="component" value="Unassembled WGS sequence"/>
</dbReference>
<sequence length="83" mass="9627">MQILCKFRIGRATSAGLLVLWLLTQRRNNNLWYRGQTFPSVAPDPEGALFWTLQKLSRRRFHVFLHLSMLVPSNSLSSNNNKL</sequence>
<protein>
    <submittedName>
        <fullName evidence="1">Uncharacterized protein</fullName>
    </submittedName>
</protein>
<name>A0AAE1HPU2_9NEOP</name>
<keyword evidence="2" id="KW-1185">Reference proteome</keyword>
<reference evidence="1" key="1">
    <citation type="submission" date="2021-07" db="EMBL/GenBank/DDBJ databases">
        <authorList>
            <person name="Catto M.A."/>
            <person name="Jacobson A."/>
            <person name="Kennedy G."/>
            <person name="Labadie P."/>
            <person name="Hunt B.G."/>
            <person name="Srinivasan R."/>
        </authorList>
    </citation>
    <scope>NUCLEOTIDE SEQUENCE</scope>
    <source>
        <strain evidence="1">PL_HMW_Pooled</strain>
        <tissue evidence="1">Head</tissue>
    </source>
</reference>
<comment type="caution">
    <text evidence="1">The sequence shown here is derived from an EMBL/GenBank/DDBJ whole genome shotgun (WGS) entry which is preliminary data.</text>
</comment>
<dbReference type="EMBL" id="JAHWGI010001220">
    <property type="protein sequence ID" value="KAK3925154.1"/>
    <property type="molecule type" value="Genomic_DNA"/>
</dbReference>
<evidence type="ECO:0000313" key="1">
    <source>
        <dbReference type="EMBL" id="KAK3925154.1"/>
    </source>
</evidence>
<proteinExistence type="predicted"/>
<gene>
    <name evidence="1" type="ORF">KUF71_013423</name>
</gene>
<reference evidence="1" key="2">
    <citation type="journal article" date="2023" name="BMC Genomics">
        <title>Pest status, molecular evolution, and epigenetic factors derived from the genome assembly of Frankliniella fusca, a thysanopteran phytovirus vector.</title>
        <authorList>
            <person name="Catto M.A."/>
            <person name="Labadie P.E."/>
            <person name="Jacobson A.L."/>
            <person name="Kennedy G.G."/>
            <person name="Srinivasan R."/>
            <person name="Hunt B.G."/>
        </authorList>
    </citation>
    <scope>NUCLEOTIDE SEQUENCE</scope>
    <source>
        <strain evidence="1">PL_HMW_Pooled</strain>
    </source>
</reference>
<dbReference type="AlphaFoldDB" id="A0AAE1HPU2"/>